<evidence type="ECO:0000256" key="1">
    <source>
        <dbReference type="ARBA" id="ARBA00005189"/>
    </source>
</evidence>
<evidence type="ECO:0000256" key="3">
    <source>
        <dbReference type="ARBA" id="ARBA00023315"/>
    </source>
</evidence>
<keyword evidence="7" id="KW-1185">Reference proteome</keyword>
<dbReference type="EMBL" id="LN907867">
    <property type="protein sequence ID" value="CUU43901.1"/>
    <property type="molecule type" value="Genomic_DNA"/>
</dbReference>
<keyword evidence="4" id="KW-0472">Membrane</keyword>
<dbReference type="EC" id="2.3.1.51" evidence="6"/>
<dbReference type="GO" id="GO:0006654">
    <property type="term" value="P:phosphatidic acid biosynthetic process"/>
    <property type="evidence" value="ECO:0007669"/>
    <property type="project" value="TreeGrafter"/>
</dbReference>
<feature type="transmembrane region" description="Helical" evidence="4">
    <location>
        <begin position="6"/>
        <end position="29"/>
    </location>
</feature>
<keyword evidence="2 6" id="KW-0808">Transferase</keyword>
<dbReference type="Pfam" id="PF01553">
    <property type="entry name" value="Acyltransferase"/>
    <property type="match status" value="1"/>
</dbReference>
<dbReference type="InterPro" id="IPR002123">
    <property type="entry name" value="Plipid/glycerol_acylTrfase"/>
</dbReference>
<dbReference type="GO" id="GO:0003841">
    <property type="term" value="F:1-acylglycerol-3-phosphate O-acyltransferase activity"/>
    <property type="evidence" value="ECO:0007669"/>
    <property type="project" value="UniProtKB-EC"/>
</dbReference>
<keyword evidence="4" id="KW-1133">Transmembrane helix</keyword>
<evidence type="ECO:0000313" key="6">
    <source>
        <dbReference type="EMBL" id="CUU43901.1"/>
    </source>
</evidence>
<accession>A0A0S4Q8M0</accession>
<evidence type="ECO:0000259" key="5">
    <source>
        <dbReference type="SMART" id="SM00563"/>
    </source>
</evidence>
<dbReference type="PANTHER" id="PTHR10434:SF40">
    <property type="entry name" value="1-ACYL-SN-GLYCEROL-3-PHOSPHATE ACYLTRANSFERASE"/>
    <property type="match status" value="1"/>
</dbReference>
<feature type="domain" description="Phospholipid/glycerol acyltransferase" evidence="5">
    <location>
        <begin position="70"/>
        <end position="184"/>
    </location>
</feature>
<name>A0A0S4Q8M0_BLAVI</name>
<evidence type="ECO:0000313" key="7">
    <source>
        <dbReference type="Proteomes" id="UP000065734"/>
    </source>
</evidence>
<dbReference type="RefSeq" id="WP_338012258.1">
    <property type="nucleotide sequence ID" value="NZ_AP014854.2"/>
</dbReference>
<dbReference type="PANTHER" id="PTHR10434">
    <property type="entry name" value="1-ACYL-SN-GLYCEROL-3-PHOSPHATE ACYLTRANSFERASE"/>
    <property type="match status" value="1"/>
</dbReference>
<dbReference type="SMART" id="SM00563">
    <property type="entry name" value="PlsC"/>
    <property type="match status" value="1"/>
</dbReference>
<organism evidence="6 7">
    <name type="scientific">Blastochloris viridis</name>
    <name type="common">Rhodopseudomonas viridis</name>
    <dbReference type="NCBI Taxonomy" id="1079"/>
    <lineage>
        <taxon>Bacteria</taxon>
        <taxon>Pseudomonadati</taxon>
        <taxon>Pseudomonadota</taxon>
        <taxon>Alphaproteobacteria</taxon>
        <taxon>Hyphomicrobiales</taxon>
        <taxon>Blastochloridaceae</taxon>
        <taxon>Blastochloris</taxon>
    </lineage>
</organism>
<keyword evidence="3 6" id="KW-0012">Acyltransferase</keyword>
<protein>
    <submittedName>
        <fullName evidence="6">1-acyl-sn-glycerol-3-phosphate acyltransferase</fullName>
        <ecNumber evidence="6">2.3.1.51</ecNumber>
    </submittedName>
</protein>
<dbReference type="PATRIC" id="fig|1079.7.peg.3093"/>
<dbReference type="AlphaFoldDB" id="A0A0S4Q8M0"/>
<gene>
    <name evidence="6" type="primary">plsC</name>
    <name evidence="6" type="ORF">BVIRIDIS_29290</name>
</gene>
<evidence type="ECO:0000256" key="2">
    <source>
        <dbReference type="ARBA" id="ARBA00022679"/>
    </source>
</evidence>
<dbReference type="CDD" id="cd07989">
    <property type="entry name" value="LPLAT_AGPAT-like"/>
    <property type="match status" value="1"/>
</dbReference>
<proteinExistence type="predicted"/>
<reference evidence="7" key="1">
    <citation type="journal article" date="2016" name="Genome Announc.">
        <title>Revised genome sequence of the purple photosynthetic bacterium Blastochloris viridis.</title>
        <authorList>
            <person name="Liu L.N."/>
            <person name="Faulkner M."/>
            <person name="Liu X."/>
            <person name="Huang F."/>
            <person name="Darby A.C."/>
            <person name="Hall N."/>
        </authorList>
    </citation>
    <scope>NUCLEOTIDE SEQUENCE [LARGE SCALE GENOMIC DNA]</scope>
    <source>
        <strain evidence="7">ATCC 19567 / DSM 133 / F</strain>
    </source>
</reference>
<keyword evidence="4" id="KW-0812">Transmembrane</keyword>
<dbReference type="STRING" id="1079.BVIR_163"/>
<comment type="pathway">
    <text evidence="1">Lipid metabolism.</text>
</comment>
<sequence>MILRSILFNVLFYLNLAVQAILYLPLLALSRRHVIRATQYWGRSTNWLLGVVAGIRIEFRGLENLPPGPLLIASKHQSAWETFGLVGVLADPVFVYKRELGWLPLYGWYCKRAGMIAVDRSGGAVALRRMSEEARAAIAFGRQIIIFPEGTRRPVGAEPDYKPGIGLLYGQLKVPCVPVALNSGLFWRRRTFRRFPGTIIAEFLPPIPPGLPRAQFMARLQNDIETATDRLVAEGRKQG</sequence>
<dbReference type="Proteomes" id="UP000065734">
    <property type="component" value="Chromosome I"/>
</dbReference>
<dbReference type="SUPFAM" id="SSF69593">
    <property type="entry name" value="Glycerol-3-phosphate (1)-acyltransferase"/>
    <property type="match status" value="1"/>
</dbReference>
<evidence type="ECO:0000256" key="4">
    <source>
        <dbReference type="SAM" id="Phobius"/>
    </source>
</evidence>